<dbReference type="RefSeq" id="WP_204032711.1">
    <property type="nucleotide sequence ID" value="NZ_BOOW01000056.1"/>
</dbReference>
<dbReference type="Gene3D" id="1.10.238.10">
    <property type="entry name" value="EF-hand"/>
    <property type="match status" value="1"/>
</dbReference>
<dbReference type="GO" id="GO:0005509">
    <property type="term" value="F:calcium ion binding"/>
    <property type="evidence" value="ECO:0007669"/>
    <property type="project" value="InterPro"/>
</dbReference>
<sequence>MSSPYAGQLARNAGSAFDTSDMDHDGYLDRRDMTVAAEALCDRLGLGAPQREMVLKAYERSWNSAAGVIDLDGDGRISRDEYIRHALSPHLDRTAFVAQVVWPITDALWDALDADGDEKLNRPEYLRLWAAFDVEGPLAREAFEMLDANRDGRLSKDEFAQAMYDFYYKPDRAAVPILGKS</sequence>
<evidence type="ECO:0000256" key="2">
    <source>
        <dbReference type="ARBA" id="ARBA00022737"/>
    </source>
</evidence>
<dbReference type="InterPro" id="IPR002048">
    <property type="entry name" value="EF_hand_dom"/>
</dbReference>
<feature type="domain" description="EF-hand" evidence="3">
    <location>
        <begin position="134"/>
        <end position="169"/>
    </location>
</feature>
<evidence type="ECO:0000313" key="5">
    <source>
        <dbReference type="Proteomes" id="UP000606172"/>
    </source>
</evidence>
<keyword evidence="5" id="KW-1185">Reference proteome</keyword>
<protein>
    <submittedName>
        <fullName evidence="4">Calcium-binding protein</fullName>
    </submittedName>
</protein>
<dbReference type="InterPro" id="IPR011992">
    <property type="entry name" value="EF-hand-dom_pair"/>
</dbReference>
<reference evidence="4" key="1">
    <citation type="submission" date="2021-01" db="EMBL/GenBank/DDBJ databases">
        <title>Whole genome shotgun sequence of Sinosporangium siamense NBRC 109515.</title>
        <authorList>
            <person name="Komaki H."/>
            <person name="Tamura T."/>
        </authorList>
    </citation>
    <scope>NUCLEOTIDE SEQUENCE</scope>
    <source>
        <strain evidence="4">NBRC 109515</strain>
    </source>
</reference>
<dbReference type="PROSITE" id="PS50222">
    <property type="entry name" value="EF_HAND_2"/>
    <property type="match status" value="2"/>
</dbReference>
<gene>
    <name evidence="4" type="ORF">Ssi02_74480</name>
</gene>
<dbReference type="Pfam" id="PF13499">
    <property type="entry name" value="EF-hand_7"/>
    <property type="match status" value="2"/>
</dbReference>
<accession>A0A919VC44</accession>
<dbReference type="SMART" id="SM00054">
    <property type="entry name" value="EFh"/>
    <property type="match status" value="4"/>
</dbReference>
<feature type="domain" description="EF-hand" evidence="3">
    <location>
        <begin position="8"/>
        <end position="43"/>
    </location>
</feature>
<keyword evidence="2" id="KW-0677">Repeat</keyword>
<dbReference type="InterPro" id="IPR018247">
    <property type="entry name" value="EF_Hand_1_Ca_BS"/>
</dbReference>
<proteinExistence type="predicted"/>
<organism evidence="4 5">
    <name type="scientific">Sinosporangium siamense</name>
    <dbReference type="NCBI Taxonomy" id="1367973"/>
    <lineage>
        <taxon>Bacteria</taxon>
        <taxon>Bacillati</taxon>
        <taxon>Actinomycetota</taxon>
        <taxon>Actinomycetes</taxon>
        <taxon>Streptosporangiales</taxon>
        <taxon>Streptosporangiaceae</taxon>
        <taxon>Sinosporangium</taxon>
    </lineage>
</organism>
<dbReference type="PANTHER" id="PTHR10827">
    <property type="entry name" value="RETICULOCALBIN"/>
    <property type="match status" value="1"/>
</dbReference>
<dbReference type="SUPFAM" id="SSF47473">
    <property type="entry name" value="EF-hand"/>
    <property type="match status" value="1"/>
</dbReference>
<dbReference type="PROSITE" id="PS00018">
    <property type="entry name" value="EF_HAND_1"/>
    <property type="match status" value="3"/>
</dbReference>
<dbReference type="Proteomes" id="UP000606172">
    <property type="component" value="Unassembled WGS sequence"/>
</dbReference>
<keyword evidence="1" id="KW-0479">Metal-binding</keyword>
<evidence type="ECO:0000259" key="3">
    <source>
        <dbReference type="PROSITE" id="PS50222"/>
    </source>
</evidence>
<name>A0A919VC44_9ACTN</name>
<dbReference type="AlphaFoldDB" id="A0A919VC44"/>
<dbReference type="PANTHER" id="PTHR10827:SF98">
    <property type="entry name" value="45 KDA CALCIUM-BINDING PROTEIN"/>
    <property type="match status" value="1"/>
</dbReference>
<dbReference type="CDD" id="cd00051">
    <property type="entry name" value="EFh"/>
    <property type="match status" value="1"/>
</dbReference>
<evidence type="ECO:0000313" key="4">
    <source>
        <dbReference type="EMBL" id="GII97217.1"/>
    </source>
</evidence>
<evidence type="ECO:0000256" key="1">
    <source>
        <dbReference type="ARBA" id="ARBA00022723"/>
    </source>
</evidence>
<comment type="caution">
    <text evidence="4">The sequence shown here is derived from an EMBL/GenBank/DDBJ whole genome shotgun (WGS) entry which is preliminary data.</text>
</comment>
<dbReference type="EMBL" id="BOOW01000056">
    <property type="protein sequence ID" value="GII97217.1"/>
    <property type="molecule type" value="Genomic_DNA"/>
</dbReference>